<dbReference type="PROSITE" id="PS00330">
    <property type="entry name" value="HEMOLYSIN_CALCIUM"/>
    <property type="match status" value="2"/>
</dbReference>
<gene>
    <name evidence="3" type="ORF">ACFO5X_15865</name>
</gene>
<dbReference type="InterPro" id="IPR050557">
    <property type="entry name" value="RTX_toxin/Mannuronan_C5-epim"/>
</dbReference>
<dbReference type="RefSeq" id="WP_380718625.1">
    <property type="nucleotide sequence ID" value="NZ_JBHSGI010000024.1"/>
</dbReference>
<evidence type="ECO:0000256" key="2">
    <source>
        <dbReference type="ARBA" id="ARBA00022525"/>
    </source>
</evidence>
<reference evidence="4" key="1">
    <citation type="journal article" date="2019" name="Int. J. Syst. Evol. Microbiol.">
        <title>The Global Catalogue of Microorganisms (GCM) 10K type strain sequencing project: providing services to taxonomists for standard genome sequencing and annotation.</title>
        <authorList>
            <consortium name="The Broad Institute Genomics Platform"/>
            <consortium name="The Broad Institute Genome Sequencing Center for Infectious Disease"/>
            <person name="Wu L."/>
            <person name="Ma J."/>
        </authorList>
    </citation>
    <scope>NUCLEOTIDE SEQUENCE [LARGE SCALE GENOMIC DNA]</scope>
    <source>
        <strain evidence="4">CGMCC 4.7283</strain>
    </source>
</reference>
<dbReference type="SUPFAM" id="SSF51120">
    <property type="entry name" value="beta-Roll"/>
    <property type="match status" value="2"/>
</dbReference>
<dbReference type="PANTHER" id="PTHR38340">
    <property type="entry name" value="S-LAYER PROTEIN"/>
    <property type="match status" value="1"/>
</dbReference>
<comment type="caution">
    <text evidence="3">The sequence shown here is derived from an EMBL/GenBank/DDBJ whole genome shotgun (WGS) entry which is preliminary data.</text>
</comment>
<dbReference type="PANTHER" id="PTHR38340:SF1">
    <property type="entry name" value="S-LAYER PROTEIN"/>
    <property type="match status" value="1"/>
</dbReference>
<evidence type="ECO:0000313" key="3">
    <source>
        <dbReference type="EMBL" id="MFC4670039.1"/>
    </source>
</evidence>
<keyword evidence="2" id="KW-0964">Secreted</keyword>
<keyword evidence="4" id="KW-1185">Reference proteome</keyword>
<dbReference type="PRINTS" id="PR00313">
    <property type="entry name" value="CABNDNGRPT"/>
</dbReference>
<sequence>MAEINYYNGLNAFGYKDLYDLVYEDGRLTTSSATLVAGYIGGFYVALHGAYTYDPYGMIGGTLTGMTVTHAGYTVITVTGLNLDVEDVSYMYPAELEREMLATDDTLTSFWNIGDSYSMFGGDDWLNLGTGHDTVDGGYGIDTLHLDAAFASASFTWQSGYTTLITSSEGRDTVRSVEIIEFTDASIALRHGTSYSDTLRGDSIAEVPSDLIYGASGNDTIKGGTGDDRLFGQAGDDRLFGQGAWDLLFGGGGKDQLDGGFGNDRLRGGGGDDLLLGGRHADVLLGDGGSDRLLGGAGNDILTGGAGRDVFFFARNSGQDIVTDFQIGLDKIEIGRGAASLDDLTFTRKGTDVLITFEGTEILVENTLVNELRDADHFLF</sequence>
<dbReference type="Proteomes" id="UP001595973">
    <property type="component" value="Unassembled WGS sequence"/>
</dbReference>
<proteinExistence type="predicted"/>
<dbReference type="InterPro" id="IPR018511">
    <property type="entry name" value="Hemolysin-typ_Ca-bd_CS"/>
</dbReference>
<dbReference type="InterPro" id="IPR011049">
    <property type="entry name" value="Serralysin-like_metalloprot_C"/>
</dbReference>
<organism evidence="3 4">
    <name type="scientific">Seohaeicola nanhaiensis</name>
    <dbReference type="NCBI Taxonomy" id="1387282"/>
    <lineage>
        <taxon>Bacteria</taxon>
        <taxon>Pseudomonadati</taxon>
        <taxon>Pseudomonadota</taxon>
        <taxon>Alphaproteobacteria</taxon>
        <taxon>Rhodobacterales</taxon>
        <taxon>Roseobacteraceae</taxon>
        <taxon>Seohaeicola</taxon>
    </lineage>
</organism>
<evidence type="ECO:0000256" key="1">
    <source>
        <dbReference type="ARBA" id="ARBA00004613"/>
    </source>
</evidence>
<dbReference type="Pfam" id="PF00353">
    <property type="entry name" value="HemolysinCabind"/>
    <property type="match status" value="3"/>
</dbReference>
<name>A0ABV9KIW3_9RHOB</name>
<dbReference type="EMBL" id="JBHSGI010000024">
    <property type="protein sequence ID" value="MFC4670039.1"/>
    <property type="molecule type" value="Genomic_DNA"/>
</dbReference>
<protein>
    <submittedName>
        <fullName evidence="3">Calcium-binding protein</fullName>
    </submittedName>
</protein>
<dbReference type="InterPro" id="IPR001343">
    <property type="entry name" value="Hemolysn_Ca-bd"/>
</dbReference>
<accession>A0ABV9KIW3</accession>
<dbReference type="Gene3D" id="2.150.10.10">
    <property type="entry name" value="Serralysin-like metalloprotease, C-terminal"/>
    <property type="match status" value="1"/>
</dbReference>
<evidence type="ECO:0000313" key="4">
    <source>
        <dbReference type="Proteomes" id="UP001595973"/>
    </source>
</evidence>
<comment type="subcellular location">
    <subcellularLocation>
        <location evidence="1">Secreted</location>
    </subcellularLocation>
</comment>